<dbReference type="Pfam" id="PF12096">
    <property type="entry name" value="DUF3572"/>
    <property type="match status" value="1"/>
</dbReference>
<reference evidence="1 2" key="1">
    <citation type="submission" date="2016-02" db="EMBL/GenBank/DDBJ databases">
        <title>Complete genome sequence of Halocynthiibacter arcticus PAMC 20958t from arctic marine sediment.</title>
        <authorList>
            <person name="Lee Y.M."/>
            <person name="Baek K."/>
            <person name="Lee H.K."/>
            <person name="Shin S.C."/>
        </authorList>
    </citation>
    <scope>NUCLEOTIDE SEQUENCE [LARGE SCALE GENOMIC DNA]</scope>
    <source>
        <strain evidence="1">PAMC 20958</strain>
    </source>
</reference>
<keyword evidence="2" id="KW-1185">Reference proteome</keyword>
<accession>A0A126V0X7</accession>
<evidence type="ECO:0000313" key="1">
    <source>
        <dbReference type="EMBL" id="AML51605.1"/>
    </source>
</evidence>
<name>A0A126V0X7_9RHOB</name>
<dbReference type="STRING" id="1579316.RC74_10325"/>
<dbReference type="AlphaFoldDB" id="A0A126V0X7"/>
<proteinExistence type="predicted"/>
<organism evidence="1 2">
    <name type="scientific">Falsihalocynthiibacter arcticus</name>
    <dbReference type="NCBI Taxonomy" id="1579316"/>
    <lineage>
        <taxon>Bacteria</taxon>
        <taxon>Pseudomonadati</taxon>
        <taxon>Pseudomonadota</taxon>
        <taxon>Alphaproteobacteria</taxon>
        <taxon>Rhodobacterales</taxon>
        <taxon>Roseobacteraceae</taxon>
        <taxon>Falsihalocynthiibacter</taxon>
    </lineage>
</organism>
<dbReference type="InterPro" id="IPR021955">
    <property type="entry name" value="DUF3572"/>
</dbReference>
<dbReference type="KEGG" id="hat:RC74_10325"/>
<protein>
    <recommendedName>
        <fullName evidence="3">DUF3572 domain-containing protein</fullName>
    </recommendedName>
</protein>
<gene>
    <name evidence="1" type="ORF">RC74_10325</name>
</gene>
<evidence type="ECO:0000313" key="2">
    <source>
        <dbReference type="Proteomes" id="UP000070371"/>
    </source>
</evidence>
<sequence length="93" mass="10209">MMDEKSAHTVAIQTLGWLASEDDLWDVFLGSSGANIESIKTSAQDPIFLGSVLDFLMMDDAWVMRACGALSMPNETLMQARQALPGGRDRSWT</sequence>
<evidence type="ECO:0008006" key="3">
    <source>
        <dbReference type="Google" id="ProtNLM"/>
    </source>
</evidence>
<dbReference type="EMBL" id="CP014327">
    <property type="protein sequence ID" value="AML51605.1"/>
    <property type="molecule type" value="Genomic_DNA"/>
</dbReference>
<dbReference type="Proteomes" id="UP000070371">
    <property type="component" value="Chromosome"/>
</dbReference>